<dbReference type="EMBL" id="BAABHQ010000010">
    <property type="protein sequence ID" value="GAA4882716.1"/>
    <property type="molecule type" value="Genomic_DNA"/>
</dbReference>
<evidence type="ECO:0000313" key="3">
    <source>
        <dbReference type="Proteomes" id="UP001500457"/>
    </source>
</evidence>
<reference evidence="3" key="1">
    <citation type="journal article" date="2019" name="Int. J. Syst. Evol. Microbiol.">
        <title>The Global Catalogue of Microorganisms (GCM) 10K type strain sequencing project: providing services to taxonomists for standard genome sequencing and annotation.</title>
        <authorList>
            <consortium name="The Broad Institute Genomics Platform"/>
            <consortium name="The Broad Institute Genome Sequencing Center for Infectious Disease"/>
            <person name="Wu L."/>
            <person name="Ma J."/>
        </authorList>
    </citation>
    <scope>NUCLEOTIDE SEQUENCE [LARGE SCALE GENOMIC DNA]</scope>
    <source>
        <strain evidence="3">JCM 17983</strain>
    </source>
</reference>
<gene>
    <name evidence="2" type="ORF">GCM10023203_38030</name>
</gene>
<evidence type="ECO:0000256" key="1">
    <source>
        <dbReference type="SAM" id="MobiDB-lite"/>
    </source>
</evidence>
<protein>
    <submittedName>
        <fullName evidence="2">Uncharacterized protein</fullName>
    </submittedName>
</protein>
<dbReference type="Proteomes" id="UP001500457">
    <property type="component" value="Unassembled WGS sequence"/>
</dbReference>
<comment type="caution">
    <text evidence="2">The sequence shown here is derived from an EMBL/GenBank/DDBJ whole genome shotgun (WGS) entry which is preliminary data.</text>
</comment>
<accession>A0ABP9ESS0</accession>
<feature type="compositionally biased region" description="Basic and acidic residues" evidence="1">
    <location>
        <begin position="53"/>
        <end position="69"/>
    </location>
</feature>
<proteinExistence type="predicted"/>
<sequence length="69" mass="7402">MTHEKGGGPDQFDALREAVNAAADPPGLLDWDRVLRAAWFGVDPDPGAPAPRDVVDRAPPRRPDDQDSG</sequence>
<evidence type="ECO:0000313" key="2">
    <source>
        <dbReference type="EMBL" id="GAA4882716.1"/>
    </source>
</evidence>
<organism evidence="2 3">
    <name type="scientific">Actinomycetospora straminea</name>
    <dbReference type="NCBI Taxonomy" id="663607"/>
    <lineage>
        <taxon>Bacteria</taxon>
        <taxon>Bacillati</taxon>
        <taxon>Actinomycetota</taxon>
        <taxon>Actinomycetes</taxon>
        <taxon>Pseudonocardiales</taxon>
        <taxon>Pseudonocardiaceae</taxon>
        <taxon>Actinomycetospora</taxon>
    </lineage>
</organism>
<feature type="region of interest" description="Disordered" evidence="1">
    <location>
        <begin position="41"/>
        <end position="69"/>
    </location>
</feature>
<keyword evidence="3" id="KW-1185">Reference proteome</keyword>
<name>A0ABP9ESS0_9PSEU</name>